<reference evidence="2" key="1">
    <citation type="submission" date="2014-01" db="EMBL/GenBank/DDBJ databases">
        <authorList>
            <person name="Aslett M."/>
        </authorList>
    </citation>
    <scope>NUCLEOTIDE SEQUENCE</scope>
    <source>
        <strain evidence="2">CDC</strain>
    </source>
</reference>
<dbReference type="EMBL" id="LT969577">
    <property type="protein sequence ID" value="SOV83345.1"/>
    <property type="molecule type" value="Genomic_DNA"/>
</dbReference>
<dbReference type="AlphaFoldDB" id="A0A060S5M4"/>
<dbReference type="VEuPathDB" id="PlasmoDB:PRCDC_1461000"/>
<protein>
    <submittedName>
        <fullName evidence="2">Uncharacterized protein</fullName>
    </submittedName>
</protein>
<evidence type="ECO:0000313" key="4">
    <source>
        <dbReference type="Proteomes" id="UP000027581"/>
    </source>
</evidence>
<organism evidence="2 4">
    <name type="scientific">Plasmodium reichenowi</name>
    <dbReference type="NCBI Taxonomy" id="5854"/>
    <lineage>
        <taxon>Eukaryota</taxon>
        <taxon>Sar</taxon>
        <taxon>Alveolata</taxon>
        <taxon>Apicomplexa</taxon>
        <taxon>Aconoidasida</taxon>
        <taxon>Haemosporida</taxon>
        <taxon>Plasmodiidae</taxon>
        <taxon>Plasmodium</taxon>
        <taxon>Plasmodium (Laverania)</taxon>
    </lineage>
</organism>
<dbReference type="Proteomes" id="UP000240500">
    <property type="component" value="Chromosome 14"/>
</dbReference>
<reference evidence="2" key="2">
    <citation type="submission" date="2014-05" db="EMBL/GenBank/DDBJ databases">
        <title>The genome sequences of chimpanzee malaria parasites reveal the path to human adaptation.</title>
        <authorList>
            <person name="Otto T.D."/>
            <person name="Rayner J.C."/>
            <person name="Boehme U."/>
            <person name="Pain A."/>
            <person name="Spottiswoode N."/>
            <person name="Sanders M."/>
            <person name="Quail M."/>
            <person name="Ollomo B."/>
            <person name="Renaud F."/>
            <person name="Thomas A.W."/>
            <person name="Prugnolle F."/>
            <person name="Conway D.J."/>
            <person name="Newbold C."/>
            <person name="Berriman M."/>
        </authorList>
    </citation>
    <scope>NUCLEOTIDE SEQUENCE [LARGE SCALE GENOMIC DNA]</scope>
    <source>
        <strain evidence="2">CDC</strain>
    </source>
</reference>
<sequence>MNILKLVLLFPLIMLLTHNIKIQSLNIKGKEQNHQKLKSQENSAPDIFNLFSIKSTNKKPTFNFFLEENRNVWLRRILNNERKRSVRRNFADFQEIRQNDLIRFHELMVVQNEQMKIIKDKLLRMK</sequence>
<dbReference type="Proteomes" id="UP000027581">
    <property type="component" value="Unassembled WGS sequence"/>
</dbReference>
<evidence type="ECO:0000313" key="5">
    <source>
        <dbReference type="Proteomes" id="UP000240500"/>
    </source>
</evidence>
<evidence type="ECO:0000313" key="3">
    <source>
        <dbReference type="EMBL" id="SOV83345.1"/>
    </source>
</evidence>
<gene>
    <name evidence="2" type="ORF">PRCDC_1461000</name>
    <name evidence="3" type="ORF">PRG01_1461700</name>
</gene>
<keyword evidence="4" id="KW-1185">Reference proteome</keyword>
<dbReference type="OrthoDB" id="391976at2759"/>
<accession>A0A060S5M4</accession>
<evidence type="ECO:0000256" key="1">
    <source>
        <dbReference type="SAM" id="SignalP"/>
    </source>
</evidence>
<reference evidence="3 5" key="3">
    <citation type="submission" date="2016-09" db="EMBL/GenBank/DDBJ databases">
        <authorList>
            <consortium name="Pathogen Informatics"/>
        </authorList>
    </citation>
    <scope>NUCLEOTIDE SEQUENCE [LARGE SCALE GENOMIC DNA]</scope>
</reference>
<feature type="signal peptide" evidence="1">
    <location>
        <begin position="1"/>
        <end position="24"/>
    </location>
</feature>
<dbReference type="EMBL" id="HG810775">
    <property type="protein sequence ID" value="CDO67081.1"/>
    <property type="molecule type" value="Genomic_DNA"/>
</dbReference>
<proteinExistence type="predicted"/>
<name>A0A060S5M4_PLARE</name>
<feature type="chain" id="PRO_5015026752" evidence="1">
    <location>
        <begin position="25"/>
        <end position="126"/>
    </location>
</feature>
<keyword evidence="1" id="KW-0732">Signal</keyword>
<evidence type="ECO:0000313" key="2">
    <source>
        <dbReference type="EMBL" id="CDO67081.1"/>
    </source>
</evidence>
<dbReference type="VEuPathDB" id="PlasmoDB:PRG01_1461700"/>